<evidence type="ECO:0000256" key="16">
    <source>
        <dbReference type="ARBA" id="ARBA00023242"/>
    </source>
</evidence>
<dbReference type="SUPFAM" id="SSF53098">
    <property type="entry name" value="Ribonuclease H-like"/>
    <property type="match status" value="2"/>
</dbReference>
<comment type="function">
    <text evidence="17">Ubiquitous transcription factor required for a diverse set of processes. It is a component of the CCR4 complex involved in the control of gene expression.</text>
</comment>
<evidence type="ECO:0000256" key="6">
    <source>
        <dbReference type="ARBA" id="ARBA00011757"/>
    </source>
</evidence>
<dbReference type="GO" id="GO:0046872">
    <property type="term" value="F:metal ion binding"/>
    <property type="evidence" value="ECO:0007669"/>
    <property type="project" value="UniProtKB-KW"/>
</dbReference>
<dbReference type="AlphaFoldDB" id="A0A7J7G818"/>
<keyword evidence="10" id="KW-0479">Metal-binding</keyword>
<evidence type="ECO:0000256" key="4">
    <source>
        <dbReference type="ARBA" id="ARBA00004496"/>
    </source>
</evidence>
<gene>
    <name evidence="18" type="ORF">HYC85_024408</name>
</gene>
<comment type="caution">
    <text evidence="18">The sequence shown here is derived from an EMBL/GenBank/DDBJ whole genome shotgun (WGS) entry which is preliminary data.</text>
</comment>
<evidence type="ECO:0000256" key="1">
    <source>
        <dbReference type="ARBA" id="ARBA00001663"/>
    </source>
</evidence>
<keyword evidence="9" id="KW-0540">Nuclease</keyword>
<organism evidence="18 19">
    <name type="scientific">Camellia sinensis</name>
    <name type="common">Tea plant</name>
    <name type="synonym">Thea sinensis</name>
    <dbReference type="NCBI Taxonomy" id="4442"/>
    <lineage>
        <taxon>Eukaryota</taxon>
        <taxon>Viridiplantae</taxon>
        <taxon>Streptophyta</taxon>
        <taxon>Embryophyta</taxon>
        <taxon>Tracheophyta</taxon>
        <taxon>Spermatophyta</taxon>
        <taxon>Magnoliopsida</taxon>
        <taxon>eudicotyledons</taxon>
        <taxon>Gunneridae</taxon>
        <taxon>Pentapetalae</taxon>
        <taxon>asterids</taxon>
        <taxon>Ericales</taxon>
        <taxon>Theaceae</taxon>
        <taxon>Camellia</taxon>
    </lineage>
</organism>
<evidence type="ECO:0000256" key="5">
    <source>
        <dbReference type="ARBA" id="ARBA00008372"/>
    </source>
</evidence>
<accession>A0A7J7G818</accession>
<dbReference type="PANTHER" id="PTHR10797">
    <property type="entry name" value="CCR4-NOT TRANSCRIPTION COMPLEX SUBUNIT"/>
    <property type="match status" value="1"/>
</dbReference>
<keyword evidence="11" id="KW-0378">Hydrolase</keyword>
<comment type="subunit">
    <text evidence="6">Component of the CCR4-NOT complex, at least composed of CRR4 and CAF1 proteins.</text>
</comment>
<dbReference type="Gene3D" id="3.30.420.10">
    <property type="entry name" value="Ribonuclease H-like superfamily/Ribonuclease H"/>
    <property type="match status" value="2"/>
</dbReference>
<dbReference type="GO" id="GO:0005634">
    <property type="term" value="C:nucleus"/>
    <property type="evidence" value="ECO:0007669"/>
    <property type="project" value="UniProtKB-SubCell"/>
</dbReference>
<keyword evidence="15" id="KW-0804">Transcription</keyword>
<dbReference type="GO" id="GO:0005737">
    <property type="term" value="C:cytoplasm"/>
    <property type="evidence" value="ECO:0007669"/>
    <property type="project" value="UniProtKB-SubCell"/>
</dbReference>
<evidence type="ECO:0000256" key="3">
    <source>
        <dbReference type="ARBA" id="ARBA00004123"/>
    </source>
</evidence>
<sequence length="650" mass="74223">MPRCVIVRDVWADNLSFEFGLIRRVLDDYPNVAMDTEFPGTIIFSDKHYSCLSPSDNYFLMKSNVDALNLIQVGLTLSDNQGNLPDLYTDSCYVWQFNFRDFDIESNDLRNADSIKLLRRQGIDFKKNREEGIDSREFANMLLWSGLVYKRPSKRWVTFHSGYDFGFLIKMLTHRELPENLETFMAMVHFYFGGNVYDIKHLMRDCNGLNGGLERVAKALGVDRAAGKSHQAGSDSLLTMETFLKLLKMVDTSFINRLIQEEEEEGVGGSDCRFRSVLYGLETNFKYTYFEYTSFNLPNTSKARLTAPSYGLDSCYVWQFNFRDFDIESDDLRYADSIKLLKRQGIDFKKNREEGIDSREFANMLLWSGLVYKRPSKRWVTFHCGYDFGFLIKMLTHRELPENLETFMAMVHFYFGGNVYDIKHLMRDCNGLNGGLERVAKALGVDRAAGKSHQAGSDSLLTMETFLKLLKMVDTSFINRLIQEEEEEEEGVGGSDCRFRSVLYGLETNFKYTYFEYTSFNLPNTSKARLTAPSYGLGWLSLETKTSCPDFWPVRSSGGVGARAGNTPIQYLLCSVVRSSVELAARADLCEWPLERMVGSSSGVLVLQKCWASAFCARAGGWPLERKSVSGRSSGVFYARAETWVKVPKL</sequence>
<reference evidence="19" key="1">
    <citation type="journal article" date="2020" name="Nat. Commun.">
        <title>Genome assembly of wild tea tree DASZ reveals pedigree and selection history of tea varieties.</title>
        <authorList>
            <person name="Zhang W."/>
            <person name="Zhang Y."/>
            <person name="Qiu H."/>
            <person name="Guo Y."/>
            <person name="Wan H."/>
            <person name="Zhang X."/>
            <person name="Scossa F."/>
            <person name="Alseekh S."/>
            <person name="Zhang Q."/>
            <person name="Wang P."/>
            <person name="Xu L."/>
            <person name="Schmidt M.H."/>
            <person name="Jia X."/>
            <person name="Li D."/>
            <person name="Zhu A."/>
            <person name="Guo F."/>
            <person name="Chen W."/>
            <person name="Ni D."/>
            <person name="Usadel B."/>
            <person name="Fernie A.R."/>
            <person name="Wen W."/>
        </authorList>
    </citation>
    <scope>NUCLEOTIDE SEQUENCE [LARGE SCALE GENOMIC DNA]</scope>
    <source>
        <strain evidence="19">cv. G240</strain>
    </source>
</reference>
<comment type="cofactor">
    <cofactor evidence="2">
        <name>a divalent metal cation</name>
        <dbReference type="ChEBI" id="CHEBI:60240"/>
    </cofactor>
</comment>
<evidence type="ECO:0000256" key="10">
    <source>
        <dbReference type="ARBA" id="ARBA00022723"/>
    </source>
</evidence>
<evidence type="ECO:0000256" key="11">
    <source>
        <dbReference type="ARBA" id="ARBA00022801"/>
    </source>
</evidence>
<evidence type="ECO:0000256" key="9">
    <source>
        <dbReference type="ARBA" id="ARBA00022722"/>
    </source>
</evidence>
<evidence type="ECO:0000313" key="18">
    <source>
        <dbReference type="EMBL" id="KAF5936902.1"/>
    </source>
</evidence>
<dbReference type="InterPro" id="IPR036397">
    <property type="entry name" value="RNaseH_sf"/>
</dbReference>
<proteinExistence type="inferred from homology"/>
<name>A0A7J7G818_CAMSI</name>
<dbReference type="InterPro" id="IPR006941">
    <property type="entry name" value="RNase_CAF1"/>
</dbReference>
<dbReference type="Proteomes" id="UP000593564">
    <property type="component" value="Unassembled WGS sequence"/>
</dbReference>
<dbReference type="GO" id="GO:0030014">
    <property type="term" value="C:CCR4-NOT complex"/>
    <property type="evidence" value="ECO:0007669"/>
    <property type="project" value="InterPro"/>
</dbReference>
<evidence type="ECO:0000256" key="17">
    <source>
        <dbReference type="ARBA" id="ARBA00025148"/>
    </source>
</evidence>
<dbReference type="InterPro" id="IPR012337">
    <property type="entry name" value="RNaseH-like_sf"/>
</dbReference>
<evidence type="ECO:0000256" key="14">
    <source>
        <dbReference type="ARBA" id="ARBA00023015"/>
    </source>
</evidence>
<evidence type="ECO:0000256" key="15">
    <source>
        <dbReference type="ARBA" id="ARBA00023163"/>
    </source>
</evidence>
<dbReference type="Pfam" id="PF04857">
    <property type="entry name" value="CAF1"/>
    <property type="match status" value="3"/>
</dbReference>
<keyword evidence="13" id="KW-0694">RNA-binding</keyword>
<reference evidence="18 19" key="2">
    <citation type="submission" date="2020-07" db="EMBL/GenBank/DDBJ databases">
        <title>Genome assembly of wild tea tree DASZ reveals pedigree and selection history of tea varieties.</title>
        <authorList>
            <person name="Zhang W."/>
        </authorList>
    </citation>
    <scope>NUCLEOTIDE SEQUENCE [LARGE SCALE GENOMIC DNA]</scope>
    <source>
        <strain evidence="19">cv. G240</strain>
        <tissue evidence="18">Leaf</tissue>
    </source>
</reference>
<evidence type="ECO:0000256" key="12">
    <source>
        <dbReference type="ARBA" id="ARBA00022839"/>
    </source>
</evidence>
<evidence type="ECO:0000256" key="2">
    <source>
        <dbReference type="ARBA" id="ARBA00001968"/>
    </source>
</evidence>
<protein>
    <recommendedName>
        <fullName evidence="7">poly(A)-specific ribonuclease</fullName>
        <ecNumber evidence="7">3.1.13.4</ecNumber>
    </recommendedName>
</protein>
<keyword evidence="8" id="KW-0963">Cytoplasm</keyword>
<dbReference type="GO" id="GO:0004535">
    <property type="term" value="F:poly(A)-specific ribonuclease activity"/>
    <property type="evidence" value="ECO:0007669"/>
    <property type="project" value="UniProtKB-EC"/>
</dbReference>
<comment type="similarity">
    <text evidence="5">Belongs to the CAF1 family.</text>
</comment>
<dbReference type="InterPro" id="IPR039637">
    <property type="entry name" value="CNOT7/CNOT8/Pop2"/>
</dbReference>
<evidence type="ECO:0000256" key="7">
    <source>
        <dbReference type="ARBA" id="ARBA00012161"/>
    </source>
</evidence>
<keyword evidence="16" id="KW-0539">Nucleus</keyword>
<keyword evidence="19" id="KW-1185">Reference proteome</keyword>
<keyword evidence="14" id="KW-0805">Transcription regulation</keyword>
<evidence type="ECO:0000256" key="13">
    <source>
        <dbReference type="ARBA" id="ARBA00022884"/>
    </source>
</evidence>
<keyword evidence="12" id="KW-0269">Exonuclease</keyword>
<dbReference type="EC" id="3.1.13.4" evidence="7"/>
<comment type="catalytic activity">
    <reaction evidence="1">
        <text>Exonucleolytic cleavage of poly(A) to 5'-AMP.</text>
        <dbReference type="EC" id="3.1.13.4"/>
    </reaction>
</comment>
<evidence type="ECO:0000256" key="8">
    <source>
        <dbReference type="ARBA" id="ARBA00022490"/>
    </source>
</evidence>
<comment type="subcellular location">
    <subcellularLocation>
        <location evidence="4">Cytoplasm</location>
    </subcellularLocation>
    <subcellularLocation>
        <location evidence="3">Nucleus</location>
    </subcellularLocation>
</comment>
<dbReference type="EMBL" id="JACBKZ010000012">
    <property type="protein sequence ID" value="KAF5936902.1"/>
    <property type="molecule type" value="Genomic_DNA"/>
</dbReference>
<evidence type="ECO:0000313" key="19">
    <source>
        <dbReference type="Proteomes" id="UP000593564"/>
    </source>
</evidence>
<dbReference type="GO" id="GO:0003723">
    <property type="term" value="F:RNA binding"/>
    <property type="evidence" value="ECO:0007669"/>
    <property type="project" value="UniProtKB-KW"/>
</dbReference>